<sequence>AKCRTPKKGSTTCVQSSDCPFGYGCTNEKCCLTTICHSGIPWNRKGKVFNCEDKKCKKNFTCVRDDDTLASVCCKATKPVMTTTATTDKNKQGVYHWSKWGKWSPCPASGKCGLQIRDRMCLKDGVVVAEDAKCVGLPIEQEWCPCDGRNTGQKIRNMTEFAFMVSLYKSVAYNTEKTGHFCGGIIITNTWILTAAHCVCQQYDHCCDEKNNYAFRYSRCNLSDWTVLLGGENINTNIRLHQRQMTIKRVVVHKEYKPGTTNSANDIALIELNEPIDFSLSPDIQPAWLPTSICNSSKTELNLIGDYGRKCVTHLDIAIHQNCQLVGWGVTPGSLIKATST</sequence>
<dbReference type="GO" id="GO:0006508">
    <property type="term" value="P:proteolysis"/>
    <property type="evidence" value="ECO:0007669"/>
    <property type="project" value="InterPro"/>
</dbReference>
<dbReference type="FunFam" id="2.40.10.10:FF:000068">
    <property type="entry name" value="transmembrane protease serine 2"/>
    <property type="match status" value="1"/>
</dbReference>
<evidence type="ECO:0000256" key="2">
    <source>
        <dbReference type="ARBA" id="ARBA00024195"/>
    </source>
</evidence>
<dbReference type="InterPro" id="IPR001254">
    <property type="entry name" value="Trypsin_dom"/>
</dbReference>
<comment type="similarity">
    <text evidence="2">Belongs to the peptidase S1 family. CLIP subfamily.</text>
</comment>
<accession>A0A8J1UV34</accession>
<keyword evidence="4" id="KW-1185">Reference proteome</keyword>
<dbReference type="InterPro" id="IPR051487">
    <property type="entry name" value="Ser/Thr_Proteases_Immune/Dev"/>
</dbReference>
<reference evidence="3" key="1">
    <citation type="submission" date="2022-03" db="EMBL/GenBank/DDBJ databases">
        <authorList>
            <person name="Martin C."/>
        </authorList>
    </citation>
    <scope>NUCLEOTIDE SEQUENCE</scope>
</reference>
<dbReference type="PRINTS" id="PR00722">
    <property type="entry name" value="CHYMOTRYPSIN"/>
</dbReference>
<dbReference type="PROSITE" id="PS50240">
    <property type="entry name" value="TRYPSIN_DOM"/>
    <property type="match status" value="1"/>
</dbReference>
<feature type="non-terminal residue" evidence="3">
    <location>
        <position position="341"/>
    </location>
</feature>
<comment type="caution">
    <text evidence="3">The sequence shown here is derived from an EMBL/GenBank/DDBJ whole genome shotgun (WGS) entry which is preliminary data.</text>
</comment>
<gene>
    <name evidence="3" type="ORF">OFUS_LOCUS24431</name>
</gene>
<evidence type="ECO:0000313" key="4">
    <source>
        <dbReference type="Proteomes" id="UP000749559"/>
    </source>
</evidence>
<evidence type="ECO:0000256" key="1">
    <source>
        <dbReference type="ARBA" id="ARBA00023157"/>
    </source>
</evidence>
<dbReference type="PANTHER" id="PTHR24256">
    <property type="entry name" value="TRYPTASE-RELATED"/>
    <property type="match status" value="1"/>
</dbReference>
<dbReference type="InterPro" id="IPR036383">
    <property type="entry name" value="TSP1_rpt_sf"/>
</dbReference>
<dbReference type="InterPro" id="IPR018114">
    <property type="entry name" value="TRYPSIN_HIS"/>
</dbReference>
<keyword evidence="1" id="KW-1015">Disulfide bond</keyword>
<dbReference type="SUPFAM" id="SSF82895">
    <property type="entry name" value="TSP-1 type 1 repeat"/>
    <property type="match status" value="1"/>
</dbReference>
<dbReference type="OrthoDB" id="6228714at2759"/>
<organism evidence="3 4">
    <name type="scientific">Owenia fusiformis</name>
    <name type="common">Polychaete worm</name>
    <dbReference type="NCBI Taxonomy" id="6347"/>
    <lineage>
        <taxon>Eukaryota</taxon>
        <taxon>Metazoa</taxon>
        <taxon>Spiralia</taxon>
        <taxon>Lophotrochozoa</taxon>
        <taxon>Annelida</taxon>
        <taxon>Polychaeta</taxon>
        <taxon>Sedentaria</taxon>
        <taxon>Canalipalpata</taxon>
        <taxon>Sabellida</taxon>
        <taxon>Oweniida</taxon>
        <taxon>Oweniidae</taxon>
        <taxon>Owenia</taxon>
    </lineage>
</organism>
<dbReference type="InterPro" id="IPR009003">
    <property type="entry name" value="Peptidase_S1_PA"/>
</dbReference>
<dbReference type="Pfam" id="PF00089">
    <property type="entry name" value="Trypsin"/>
    <property type="match status" value="1"/>
</dbReference>
<dbReference type="EMBL" id="CAIIXF020000012">
    <property type="protein sequence ID" value="CAH1800565.1"/>
    <property type="molecule type" value="Genomic_DNA"/>
</dbReference>
<dbReference type="PROSITE" id="PS00134">
    <property type="entry name" value="TRYPSIN_HIS"/>
    <property type="match status" value="1"/>
</dbReference>
<protein>
    <submittedName>
        <fullName evidence="3">Uncharacterized protein</fullName>
    </submittedName>
</protein>
<name>A0A8J1UV34_OWEFU</name>
<proteinExistence type="inferred from homology"/>
<dbReference type="GO" id="GO:0004252">
    <property type="term" value="F:serine-type endopeptidase activity"/>
    <property type="evidence" value="ECO:0007669"/>
    <property type="project" value="InterPro"/>
</dbReference>
<dbReference type="InterPro" id="IPR001314">
    <property type="entry name" value="Peptidase_S1A"/>
</dbReference>
<dbReference type="Proteomes" id="UP000749559">
    <property type="component" value="Unassembled WGS sequence"/>
</dbReference>
<dbReference type="PROSITE" id="PS50092">
    <property type="entry name" value="TSP1"/>
    <property type="match status" value="1"/>
</dbReference>
<dbReference type="SMART" id="SM00020">
    <property type="entry name" value="Tryp_SPc"/>
    <property type="match status" value="1"/>
</dbReference>
<dbReference type="Gene3D" id="2.40.10.10">
    <property type="entry name" value="Trypsin-like serine proteases"/>
    <property type="match status" value="1"/>
</dbReference>
<dbReference type="InterPro" id="IPR000884">
    <property type="entry name" value="TSP1_rpt"/>
</dbReference>
<dbReference type="AlphaFoldDB" id="A0A8J1UV34"/>
<dbReference type="Gene3D" id="2.20.100.10">
    <property type="entry name" value="Thrombospondin type-1 (TSP1) repeat"/>
    <property type="match status" value="1"/>
</dbReference>
<evidence type="ECO:0000313" key="3">
    <source>
        <dbReference type="EMBL" id="CAH1800565.1"/>
    </source>
</evidence>
<dbReference type="SUPFAM" id="SSF50494">
    <property type="entry name" value="Trypsin-like serine proteases"/>
    <property type="match status" value="1"/>
</dbReference>
<dbReference type="InterPro" id="IPR043504">
    <property type="entry name" value="Peptidase_S1_PA_chymotrypsin"/>
</dbReference>